<keyword evidence="4" id="KW-0564">Palmitate</keyword>
<gene>
    <name evidence="8" type="ORF">ACFSJH_09085</name>
</gene>
<feature type="compositionally biased region" description="Basic and acidic residues" evidence="6">
    <location>
        <begin position="42"/>
        <end position="53"/>
    </location>
</feature>
<feature type="signal peptide" evidence="7">
    <location>
        <begin position="1"/>
        <end position="20"/>
    </location>
</feature>
<dbReference type="PANTHER" id="PTHR43649">
    <property type="entry name" value="ARABINOSE-BINDING PROTEIN-RELATED"/>
    <property type="match status" value="1"/>
</dbReference>
<name>A0ABW4YK12_9BACL</name>
<dbReference type="RefSeq" id="WP_377771491.1">
    <property type="nucleotide sequence ID" value="NZ_JBHUHO010000029.1"/>
</dbReference>
<feature type="chain" id="PRO_5046951840" evidence="7">
    <location>
        <begin position="21"/>
        <end position="573"/>
    </location>
</feature>
<dbReference type="SUPFAM" id="SSF53850">
    <property type="entry name" value="Periplasmic binding protein-like II"/>
    <property type="match status" value="1"/>
</dbReference>
<dbReference type="PANTHER" id="PTHR43649:SF33">
    <property type="entry name" value="POLYGALACTURONAN_RHAMNOGALACTURONAN-BINDING PROTEIN YTCQ"/>
    <property type="match status" value="1"/>
</dbReference>
<keyword evidence="2 7" id="KW-0732">Signal</keyword>
<evidence type="ECO:0000256" key="6">
    <source>
        <dbReference type="SAM" id="MobiDB-lite"/>
    </source>
</evidence>
<dbReference type="CDD" id="cd13581">
    <property type="entry name" value="PBP2_AlgQ_like_2"/>
    <property type="match status" value="1"/>
</dbReference>
<dbReference type="Pfam" id="PF01547">
    <property type="entry name" value="SBP_bac_1"/>
    <property type="match status" value="1"/>
</dbReference>
<keyword evidence="3" id="KW-0472">Membrane</keyword>
<proteinExistence type="predicted"/>
<keyword evidence="9" id="KW-1185">Reference proteome</keyword>
<evidence type="ECO:0000256" key="7">
    <source>
        <dbReference type="SAM" id="SignalP"/>
    </source>
</evidence>
<evidence type="ECO:0000256" key="5">
    <source>
        <dbReference type="ARBA" id="ARBA00023288"/>
    </source>
</evidence>
<accession>A0ABW4YK12</accession>
<keyword evidence="5" id="KW-0449">Lipoprotein</keyword>
<evidence type="ECO:0000313" key="9">
    <source>
        <dbReference type="Proteomes" id="UP001597362"/>
    </source>
</evidence>
<evidence type="ECO:0000256" key="4">
    <source>
        <dbReference type="ARBA" id="ARBA00023139"/>
    </source>
</evidence>
<keyword evidence="1" id="KW-1003">Cell membrane</keyword>
<sequence>MKNKYILLLVLVLVATTVLAACGSGGNKGEENGTGTANTAKPETKKDNKKSGELSEEDLLTPPGTYPITKEKVTIKAMVRGNPLVEDFATNDFTKWYEEKTNVHIEWEVVPEQSRQEKLNLALTGNDYPDIIFGINVSSTQQMIYGSQGIFLPLNDLIEKQGTQVKKMFEDKPFVKNTITAPDGNIYGLPDVNECFHCSMAQKMWLNKEWLDKLELQMPATTEELYEVLKAFKEKDPNGNNKQDEIPLAFTQKSWLSNMEAFLMNSFVYTPMINSTTKYLYADADNKVNASFEQPGWKEGLKYLNRLYSEGLIAQESFTQDGNQLIQLGENSDEVILGGAGGGHQGVFTVLHGDSGRWMNYSAVPPLKGPEGVQYASYDPTGMTAGAFIITDKAKYPEIALRWADGLYEFEHTLRSNHGRPGVEWREAEPGELGINGEQATWAEIEFHGTLQNNNYSQTGPGRRSNEFRLSSVAKGDTDSEVILYKETKEKYEPYQPKDVKSLPPLFLTEEQAAEAADLQKTLFDYVEEMTARFVIGDADIEKEWENYLKTLKDMNLARYIDIYQEAYQPHTN</sequence>
<evidence type="ECO:0000256" key="2">
    <source>
        <dbReference type="ARBA" id="ARBA00022729"/>
    </source>
</evidence>
<dbReference type="Proteomes" id="UP001597362">
    <property type="component" value="Unassembled WGS sequence"/>
</dbReference>
<protein>
    <submittedName>
        <fullName evidence="8">ABC transporter substrate-binding protein</fullName>
    </submittedName>
</protein>
<dbReference type="PROSITE" id="PS51257">
    <property type="entry name" value="PROKAR_LIPOPROTEIN"/>
    <property type="match status" value="1"/>
</dbReference>
<dbReference type="Gene3D" id="3.40.190.10">
    <property type="entry name" value="Periplasmic binding protein-like II"/>
    <property type="match status" value="2"/>
</dbReference>
<reference evidence="9" key="1">
    <citation type="journal article" date="2019" name="Int. J. Syst. Evol. Microbiol.">
        <title>The Global Catalogue of Microorganisms (GCM) 10K type strain sequencing project: providing services to taxonomists for standard genome sequencing and annotation.</title>
        <authorList>
            <consortium name="The Broad Institute Genomics Platform"/>
            <consortium name="The Broad Institute Genome Sequencing Center for Infectious Disease"/>
            <person name="Wu L."/>
            <person name="Ma J."/>
        </authorList>
    </citation>
    <scope>NUCLEOTIDE SEQUENCE [LARGE SCALE GENOMIC DNA]</scope>
    <source>
        <strain evidence="9">GH52</strain>
    </source>
</reference>
<evidence type="ECO:0000256" key="1">
    <source>
        <dbReference type="ARBA" id="ARBA00022475"/>
    </source>
</evidence>
<dbReference type="InterPro" id="IPR050490">
    <property type="entry name" value="Bact_solute-bd_prot1"/>
</dbReference>
<evidence type="ECO:0000313" key="8">
    <source>
        <dbReference type="EMBL" id="MFD2115874.1"/>
    </source>
</evidence>
<dbReference type="InterPro" id="IPR006059">
    <property type="entry name" value="SBP"/>
</dbReference>
<dbReference type="EMBL" id="JBHUHO010000029">
    <property type="protein sequence ID" value="MFD2115874.1"/>
    <property type="molecule type" value="Genomic_DNA"/>
</dbReference>
<comment type="caution">
    <text evidence="8">The sequence shown here is derived from an EMBL/GenBank/DDBJ whole genome shotgun (WGS) entry which is preliminary data.</text>
</comment>
<evidence type="ECO:0000256" key="3">
    <source>
        <dbReference type="ARBA" id="ARBA00023136"/>
    </source>
</evidence>
<organism evidence="8 9">
    <name type="scientific">Paenibacillus yanchengensis</name>
    <dbReference type="NCBI Taxonomy" id="2035833"/>
    <lineage>
        <taxon>Bacteria</taxon>
        <taxon>Bacillati</taxon>
        <taxon>Bacillota</taxon>
        <taxon>Bacilli</taxon>
        <taxon>Bacillales</taxon>
        <taxon>Paenibacillaceae</taxon>
        <taxon>Paenibacillus</taxon>
    </lineage>
</organism>
<feature type="region of interest" description="Disordered" evidence="6">
    <location>
        <begin position="23"/>
        <end position="65"/>
    </location>
</feature>